<evidence type="ECO:0000313" key="2">
    <source>
        <dbReference type="EMBL" id="SGZ54190.1"/>
    </source>
</evidence>
<dbReference type="Proteomes" id="UP000182259">
    <property type="component" value="Chromosome III"/>
</dbReference>
<evidence type="ECO:0000259" key="1">
    <source>
        <dbReference type="Pfam" id="PF20493"/>
    </source>
</evidence>
<protein>
    <submittedName>
        <fullName evidence="2">CIC11C00000004866</fullName>
    </submittedName>
</protein>
<dbReference type="InterPro" id="IPR046925">
    <property type="entry name" value="WD-like_fungi"/>
</dbReference>
<gene>
    <name evidence="2" type="ORF">SAMEA4029009_CIC11G00000004866</name>
</gene>
<reference evidence="2 3" key="1">
    <citation type="submission" date="2016-10" db="EMBL/GenBank/DDBJ databases">
        <authorList>
            <person name="de Groot N.N."/>
        </authorList>
    </citation>
    <scope>NUCLEOTIDE SEQUENCE [LARGE SCALE GENOMIC DNA]</scope>
    <source>
        <strain evidence="2 3">PYCC 4715</strain>
    </source>
</reference>
<proteinExistence type="predicted"/>
<evidence type="ECO:0000313" key="3">
    <source>
        <dbReference type="Proteomes" id="UP000182259"/>
    </source>
</evidence>
<organism evidence="2 3">
    <name type="scientific">Sungouiella intermedia</name>
    <dbReference type="NCBI Taxonomy" id="45354"/>
    <lineage>
        <taxon>Eukaryota</taxon>
        <taxon>Fungi</taxon>
        <taxon>Dikarya</taxon>
        <taxon>Ascomycota</taxon>
        <taxon>Saccharomycotina</taxon>
        <taxon>Pichiomycetes</taxon>
        <taxon>Metschnikowiaceae</taxon>
        <taxon>Sungouiella</taxon>
    </lineage>
</organism>
<dbReference type="EMBL" id="LT635766">
    <property type="protein sequence ID" value="SGZ54190.1"/>
    <property type="molecule type" value="Genomic_DNA"/>
</dbReference>
<dbReference type="AlphaFoldDB" id="A0A1L0DP97"/>
<sequence>MKLSFLINSIVCLGSHLGYGSRLQSFLDGELVKTGNSGSINIDRYSFPAAFEWMNLPHINYDTDDNFDNLANAVELLEYAKENHVFGDYLYLWNFINCKGDELEATLDSMSLLGQTLSELSPEVLTSLIFSTSNSKLRTFYIETQTGTDKEVNEVNESEGRISYQFLDQAAEPF</sequence>
<accession>A0A1L0DP97</accession>
<feature type="domain" description="WD-like" evidence="1">
    <location>
        <begin position="64"/>
        <end position="155"/>
    </location>
</feature>
<name>A0A1L0DP97_9ASCO</name>
<dbReference type="Pfam" id="PF20493">
    <property type="entry name" value="WD-like_fungi"/>
    <property type="match status" value="1"/>
</dbReference>